<gene>
    <name evidence="1" type="ORF">NB640_09360</name>
</gene>
<organism evidence="1 2">
    <name type="scientific">Oxalobacter vibrioformis</name>
    <dbReference type="NCBI Taxonomy" id="933080"/>
    <lineage>
        <taxon>Bacteria</taxon>
        <taxon>Pseudomonadati</taxon>
        <taxon>Pseudomonadota</taxon>
        <taxon>Betaproteobacteria</taxon>
        <taxon>Burkholderiales</taxon>
        <taxon>Oxalobacteraceae</taxon>
        <taxon>Oxalobacter</taxon>
    </lineage>
</organism>
<keyword evidence="2" id="KW-1185">Reference proteome</keyword>
<evidence type="ECO:0000313" key="1">
    <source>
        <dbReference type="EMBL" id="WAW11341.1"/>
    </source>
</evidence>
<dbReference type="Proteomes" id="UP001156215">
    <property type="component" value="Chromosome"/>
</dbReference>
<sequence>MKAAEKNLHGAAKTSFMKKCIETTSN</sequence>
<dbReference type="EMBL" id="CP098242">
    <property type="protein sequence ID" value="WAW11341.1"/>
    <property type="molecule type" value="Genomic_DNA"/>
</dbReference>
<accession>A0A9E9P5S5</accession>
<proteinExistence type="predicted"/>
<dbReference type="Pfam" id="PF07769">
    <property type="entry name" value="PsiF_repeat"/>
    <property type="match status" value="1"/>
</dbReference>
<dbReference type="AlphaFoldDB" id="A0A9E9P5S5"/>
<dbReference type="KEGG" id="ovb:NB640_09360"/>
<protein>
    <submittedName>
        <fullName evidence="1">PsiF family protein</fullName>
    </submittedName>
</protein>
<reference evidence="1" key="1">
    <citation type="journal article" date="2022" name="Front. Microbiol.">
        <title>New perspectives on an old grouping: The genomic and phenotypic variability of Oxalobacter formigenes and the implications for calcium oxalate stone prevention.</title>
        <authorList>
            <person name="Chmiel J.A."/>
            <person name="Carr C."/>
            <person name="Stuivenberg G.A."/>
            <person name="Venema R."/>
            <person name="Chanyi R.M."/>
            <person name="Al K.F."/>
            <person name="Giguere D."/>
            <person name="Say H."/>
            <person name="Akouris P.P."/>
            <person name="Dominguez Romero S.A."/>
            <person name="Kwong A."/>
            <person name="Tai V."/>
            <person name="Koval S.F."/>
            <person name="Razvi H."/>
            <person name="Bjazevic J."/>
            <person name="Burton J.P."/>
        </authorList>
    </citation>
    <scope>NUCLEOTIDE SEQUENCE</scope>
    <source>
        <strain evidence="1">WoOx3</strain>
    </source>
</reference>
<dbReference type="InterPro" id="IPR011690">
    <property type="entry name" value="P_starv_induced_PsiF"/>
</dbReference>
<name>A0A9E9P5S5_9BURK</name>
<evidence type="ECO:0000313" key="2">
    <source>
        <dbReference type="Proteomes" id="UP001156215"/>
    </source>
</evidence>